<evidence type="ECO:0000256" key="2">
    <source>
        <dbReference type="SAM" id="MobiDB-lite"/>
    </source>
</evidence>
<dbReference type="OrthoDB" id="2592022at2759"/>
<organism>
    <name type="scientific">Serpula lacrymans var. lacrymans (strain S7.9)</name>
    <name type="common">Dry rot fungus</name>
    <dbReference type="NCBI Taxonomy" id="578457"/>
    <lineage>
        <taxon>Eukaryota</taxon>
        <taxon>Fungi</taxon>
        <taxon>Dikarya</taxon>
        <taxon>Basidiomycota</taxon>
        <taxon>Agaricomycotina</taxon>
        <taxon>Agaricomycetes</taxon>
        <taxon>Agaricomycetidae</taxon>
        <taxon>Boletales</taxon>
        <taxon>Coniophorineae</taxon>
        <taxon>Serpulaceae</taxon>
        <taxon>Serpula</taxon>
    </lineage>
</organism>
<gene>
    <name evidence="3" type="ORF">SERLADRAFT_441718</name>
</gene>
<accession>F8P7F0</accession>
<dbReference type="GeneID" id="18815576"/>
<feature type="compositionally biased region" description="Acidic residues" evidence="2">
    <location>
        <begin position="1004"/>
        <end position="1013"/>
    </location>
</feature>
<feature type="region of interest" description="Disordered" evidence="2">
    <location>
        <begin position="891"/>
        <end position="915"/>
    </location>
</feature>
<dbReference type="AlphaFoldDB" id="F8P7F0"/>
<feature type="region of interest" description="Disordered" evidence="2">
    <location>
        <begin position="966"/>
        <end position="1013"/>
    </location>
</feature>
<feature type="compositionally biased region" description="Low complexity" evidence="2">
    <location>
        <begin position="966"/>
        <end position="984"/>
    </location>
</feature>
<evidence type="ECO:0000313" key="3">
    <source>
        <dbReference type="EMBL" id="EGO21366.1"/>
    </source>
</evidence>
<feature type="coiled-coil region" evidence="1">
    <location>
        <begin position="50"/>
        <end position="102"/>
    </location>
</feature>
<evidence type="ECO:0000256" key="1">
    <source>
        <dbReference type="SAM" id="Coils"/>
    </source>
</evidence>
<feature type="region of interest" description="Disordered" evidence="2">
    <location>
        <begin position="482"/>
        <end position="606"/>
    </location>
</feature>
<proteinExistence type="predicted"/>
<feature type="compositionally biased region" description="Polar residues" evidence="2">
    <location>
        <begin position="894"/>
        <end position="910"/>
    </location>
</feature>
<dbReference type="EMBL" id="GL945439">
    <property type="protein sequence ID" value="EGO21366.1"/>
    <property type="molecule type" value="Genomic_DNA"/>
</dbReference>
<sequence>MNAELSEDHPFVLELTSLHNTAARFQHEAHIAAVKLQRHSLDTSHTLERIHILERENAHLTEEITLLRAHPDITPHPASLQVQELTLALRRVSDKLDLAEDALLTRTAELASVRSDLVKAAQDVEGAFELAARMRAREEESKVRERDLEIKARAAEEERKMADLVVQEYADLVRSIEGRPGSNSSLPSSLHALHTNGLAHSSSSNVTLVDSLHEGKSGLHKLLTEFNSETEKLEAVISQLQGKVSVLETKLESEQKTSKRDRFLLSHAQTELDKARMDDNTAAKMVSRYMKFSQSSTDALQKAMEALRARHAGTVNTLSAQINQLEHSLGVERRQAGRLRDALDELSFDIARETYGRRREISLRLALLAREESITEGLRRWSRRAQELFERSTSGQDGEITLRSSFERAVQDAEGLLDALDGGEFSLDGCSAGALARVVAARDAVSALTHELQAETERRMELEKQVGHLLLVAPPTSPPIAPELVPSLHSPISRSDSGARISSSATLINDPPSPSPQSATLPQDLSMNGIFAEPSNSNGTGLHFQETQAPVRDKSSVPEESPYSGSAHVTGSPDDLTNLRHSPVFGQNTQTLPMPSPSRPIPEKDCKDNIPELQMAEVNPPPNELLSPLTPRSQAVHILRPEDEPSQSIGDLSVVDIVEDAPSSASSLLYLPSQTGDEELSSELESSLDNISCLISSLAQVQVRYDTFQRAFRDCHLALKDLKRSLLPLTEHLTEPNTSSALERVIERLDDFNEDTRVELEIRIADEELVAHGFETLLAVPGAIADATERTQVEQNLTAFVDGTDPAVDRAMHRFSRKLDDLQHDIAAVKRVVHELPTVDSMLSPAAAAESPSKTSSNWSSWTAGLLGAGAPRPSSPAPTFGSVMTSPRLRHSPSFTRHQTSLHRSSGDSSDPLANLGLRIPMPSLAMSVPPSSSPVGLGIGYSPARAGSRPRTLSGMYMLGLGSRSTSLTASPSAAKSTSPTSQRQPTLHQMNETVAVGNGAEEQDSGSDVE</sequence>
<feature type="compositionally biased region" description="Low complexity" evidence="2">
    <location>
        <begin position="492"/>
        <end position="505"/>
    </location>
</feature>
<feature type="compositionally biased region" description="Polar residues" evidence="2">
    <location>
        <begin position="534"/>
        <end position="548"/>
    </location>
</feature>
<reference evidence="3" key="1">
    <citation type="submission" date="2011-04" db="EMBL/GenBank/DDBJ databases">
        <title>Evolution of plant cell wall degrading machinery underlies the functional diversity of forest fungi.</title>
        <authorList>
            <consortium name="US DOE Joint Genome Institute (JGI-PGF)"/>
            <person name="Eastwood D.C."/>
            <person name="Floudas D."/>
            <person name="Binder M."/>
            <person name="Majcherczyk A."/>
            <person name="Schneider P."/>
            <person name="Aerts A."/>
            <person name="Asiegbu F.O."/>
            <person name="Baker S.E."/>
            <person name="Barry K."/>
            <person name="Bendiksby M."/>
            <person name="Blumentritt M."/>
            <person name="Coutinho P.M."/>
            <person name="Cullen D."/>
            <person name="Cullen D."/>
            <person name="Gathman A."/>
            <person name="Goodell B."/>
            <person name="Henrissat B."/>
            <person name="Ihrmark K."/>
            <person name="Kauserud H."/>
            <person name="Kohler A."/>
            <person name="LaButti K."/>
            <person name="Lapidus A."/>
            <person name="Lavin J.L."/>
            <person name="Lee Y.-H."/>
            <person name="Lindquist E."/>
            <person name="Lilly W."/>
            <person name="Lucas S."/>
            <person name="Morin E."/>
            <person name="Murat C."/>
            <person name="Oguiza J.A."/>
            <person name="Park J."/>
            <person name="Pisabarro A.G."/>
            <person name="Riley R."/>
            <person name="Rosling A."/>
            <person name="Salamov A."/>
            <person name="Schmidt O."/>
            <person name="Schmutz J."/>
            <person name="Skrede I."/>
            <person name="Stenlid J."/>
            <person name="Wiebenga A."/>
            <person name="Xie X."/>
            <person name="Kues U."/>
            <person name="Hibbett D.S."/>
            <person name="Hoffmeister D."/>
            <person name="Hogberg N."/>
            <person name="Martin F."/>
            <person name="Grigoriev I.V."/>
            <person name="Watkinson S.C."/>
        </authorList>
    </citation>
    <scope>NUCLEOTIDE SEQUENCE</scope>
    <source>
        <strain evidence="3">S7.9</strain>
    </source>
</reference>
<dbReference type="Proteomes" id="UP000008064">
    <property type="component" value="Unassembled WGS sequence"/>
</dbReference>
<protein>
    <submittedName>
        <fullName evidence="3">Uncharacterized protein</fullName>
    </submittedName>
</protein>
<feature type="coiled-coil region" evidence="1">
    <location>
        <begin position="223"/>
        <end position="257"/>
    </location>
</feature>
<dbReference type="RefSeq" id="XP_007322323.1">
    <property type="nucleotide sequence ID" value="XM_007322261.1"/>
</dbReference>
<feature type="compositionally biased region" description="Polar residues" evidence="2">
    <location>
        <begin position="516"/>
        <end position="526"/>
    </location>
</feature>
<dbReference type="KEGG" id="sla:SERLADRAFT_441718"/>
<keyword evidence="1" id="KW-0175">Coiled coil</keyword>
<feature type="compositionally biased region" description="Polar residues" evidence="2">
    <location>
        <begin position="985"/>
        <end position="995"/>
    </location>
</feature>
<name>F8P7F0_SERL9</name>
<dbReference type="HOGENOM" id="CLU_003988_0_0_1"/>